<dbReference type="AlphaFoldDB" id="A0A2Z6P008"/>
<dbReference type="EMBL" id="DF974610">
    <property type="protein sequence ID" value="GAU49704.1"/>
    <property type="molecule type" value="Genomic_DNA"/>
</dbReference>
<gene>
    <name evidence="1" type="ORF">TSUD_182020</name>
</gene>
<organism evidence="1 2">
    <name type="scientific">Trifolium subterraneum</name>
    <name type="common">Subterranean clover</name>
    <dbReference type="NCBI Taxonomy" id="3900"/>
    <lineage>
        <taxon>Eukaryota</taxon>
        <taxon>Viridiplantae</taxon>
        <taxon>Streptophyta</taxon>
        <taxon>Embryophyta</taxon>
        <taxon>Tracheophyta</taxon>
        <taxon>Spermatophyta</taxon>
        <taxon>Magnoliopsida</taxon>
        <taxon>eudicotyledons</taxon>
        <taxon>Gunneridae</taxon>
        <taxon>Pentapetalae</taxon>
        <taxon>rosids</taxon>
        <taxon>fabids</taxon>
        <taxon>Fabales</taxon>
        <taxon>Fabaceae</taxon>
        <taxon>Papilionoideae</taxon>
        <taxon>50 kb inversion clade</taxon>
        <taxon>NPAAA clade</taxon>
        <taxon>Hologalegina</taxon>
        <taxon>IRL clade</taxon>
        <taxon>Trifolieae</taxon>
        <taxon>Trifolium</taxon>
    </lineage>
</organism>
<accession>A0A2Z6P008</accession>
<protein>
    <submittedName>
        <fullName evidence="1">Uncharacterized protein</fullName>
    </submittedName>
</protein>
<sequence>MMRSRSMRWESENEEKKEMYVPMRLKKMGKWICKFEWEMGWIAKLTLRIDFDTVLRERERERSVTLSTFNSTNVYLPLEAKRRRKGTIHFLLHFFTL</sequence>
<proteinExistence type="predicted"/>
<name>A0A2Z6P008_TRISU</name>
<reference evidence="2" key="1">
    <citation type="journal article" date="2017" name="Front. Plant Sci.">
        <title>Climate Clever Clovers: New Paradigm to Reduce the Environmental Footprint of Ruminants by Breeding Low Methanogenic Forages Utilizing Haplotype Variation.</title>
        <authorList>
            <person name="Kaur P."/>
            <person name="Appels R."/>
            <person name="Bayer P.E."/>
            <person name="Keeble-Gagnere G."/>
            <person name="Wang J."/>
            <person name="Hirakawa H."/>
            <person name="Shirasawa K."/>
            <person name="Vercoe P."/>
            <person name="Stefanova K."/>
            <person name="Durmic Z."/>
            <person name="Nichols P."/>
            <person name="Revell C."/>
            <person name="Isobe S.N."/>
            <person name="Edwards D."/>
            <person name="Erskine W."/>
        </authorList>
    </citation>
    <scope>NUCLEOTIDE SEQUENCE [LARGE SCALE GENOMIC DNA]</scope>
    <source>
        <strain evidence="2">cv. Daliak</strain>
    </source>
</reference>
<dbReference type="Proteomes" id="UP000242715">
    <property type="component" value="Unassembled WGS sequence"/>
</dbReference>
<keyword evidence="2" id="KW-1185">Reference proteome</keyword>
<evidence type="ECO:0000313" key="2">
    <source>
        <dbReference type="Proteomes" id="UP000242715"/>
    </source>
</evidence>
<evidence type="ECO:0000313" key="1">
    <source>
        <dbReference type="EMBL" id="GAU49704.1"/>
    </source>
</evidence>